<accession>A0A8X7UG08</accession>
<proteinExistence type="predicted"/>
<reference evidence="1 2" key="1">
    <citation type="submission" date="2020-02" db="EMBL/GenBank/DDBJ databases">
        <authorList>
            <person name="Ma Q."/>
            <person name="Huang Y."/>
            <person name="Song X."/>
            <person name="Pei D."/>
        </authorList>
    </citation>
    <scope>NUCLEOTIDE SEQUENCE [LARGE SCALE GENOMIC DNA]</scope>
    <source>
        <strain evidence="1">Sxm20200214</strain>
        <tissue evidence="1">Leaf</tissue>
    </source>
</reference>
<dbReference type="AlphaFoldDB" id="A0A8X7UG08"/>
<name>A0A8X7UG08_BRACI</name>
<comment type="caution">
    <text evidence="1">The sequence shown here is derived from an EMBL/GenBank/DDBJ whole genome shotgun (WGS) entry which is preliminary data.</text>
</comment>
<evidence type="ECO:0000313" key="2">
    <source>
        <dbReference type="Proteomes" id="UP000886595"/>
    </source>
</evidence>
<sequence>MAPSHNIPLRSLTSTDESKLDLNALSLSVSFHGWREANSAFKKAGIFEAVMASTKGLNKDTKKPRATG</sequence>
<dbReference type="Proteomes" id="UP000886595">
    <property type="component" value="Unassembled WGS sequence"/>
</dbReference>
<dbReference type="EMBL" id="JAAMPC010000012">
    <property type="protein sequence ID" value="KAG2274656.1"/>
    <property type="molecule type" value="Genomic_DNA"/>
</dbReference>
<gene>
    <name evidence="1" type="ORF">Bca52824_057211</name>
</gene>
<protein>
    <submittedName>
        <fullName evidence="1">Uncharacterized protein</fullName>
    </submittedName>
</protein>
<organism evidence="1 2">
    <name type="scientific">Brassica carinata</name>
    <name type="common">Ethiopian mustard</name>
    <name type="synonym">Abyssinian cabbage</name>
    <dbReference type="NCBI Taxonomy" id="52824"/>
    <lineage>
        <taxon>Eukaryota</taxon>
        <taxon>Viridiplantae</taxon>
        <taxon>Streptophyta</taxon>
        <taxon>Embryophyta</taxon>
        <taxon>Tracheophyta</taxon>
        <taxon>Spermatophyta</taxon>
        <taxon>Magnoliopsida</taxon>
        <taxon>eudicotyledons</taxon>
        <taxon>Gunneridae</taxon>
        <taxon>Pentapetalae</taxon>
        <taxon>rosids</taxon>
        <taxon>malvids</taxon>
        <taxon>Brassicales</taxon>
        <taxon>Brassicaceae</taxon>
        <taxon>Brassiceae</taxon>
        <taxon>Brassica</taxon>
    </lineage>
</organism>
<keyword evidence="2" id="KW-1185">Reference proteome</keyword>
<evidence type="ECO:0000313" key="1">
    <source>
        <dbReference type="EMBL" id="KAG2274656.1"/>
    </source>
</evidence>